<accession>A0ABR1SRM1</accession>
<organism evidence="2 3">
    <name type="scientific">Apiospora marii</name>
    <dbReference type="NCBI Taxonomy" id="335849"/>
    <lineage>
        <taxon>Eukaryota</taxon>
        <taxon>Fungi</taxon>
        <taxon>Dikarya</taxon>
        <taxon>Ascomycota</taxon>
        <taxon>Pezizomycotina</taxon>
        <taxon>Sordariomycetes</taxon>
        <taxon>Xylariomycetidae</taxon>
        <taxon>Amphisphaeriales</taxon>
        <taxon>Apiosporaceae</taxon>
        <taxon>Apiospora</taxon>
    </lineage>
</organism>
<dbReference type="Proteomes" id="UP001396898">
    <property type="component" value="Unassembled WGS sequence"/>
</dbReference>
<proteinExistence type="predicted"/>
<dbReference type="Pfam" id="PF20150">
    <property type="entry name" value="2EXR"/>
    <property type="match status" value="1"/>
</dbReference>
<comment type="caution">
    <text evidence="2">The sequence shown here is derived from an EMBL/GenBank/DDBJ whole genome shotgun (WGS) entry which is preliminary data.</text>
</comment>
<evidence type="ECO:0000259" key="1">
    <source>
        <dbReference type="Pfam" id="PF20150"/>
    </source>
</evidence>
<sequence length="408" mass="46487">MASTSSTSLFEVTPLYVVPRDTGFGLFPKLPIELRRLIWIAYLQQQQRIITIQIIPERGGHRDERKYEIEAQKRYQHSKLFRVCHEARTAALDFFSVRIPCANLDALVPLYFSPECDVLYITQGSCCGLTWLMDLLPKLKTTYDCRGMGVLNLAIGHHALGDYPGVDVTDYLERLETPARKAFTEAVSHLRQLWVMALENGNTRAMIGGLSFLDSKVHHNRAVPVFPLLQTFTRLPTDPRPIERDLGHIATFYSPQELVNRWRQLEVELGINRHSNNNSNNNNNREQQQLAPPLDLRVLLAVAATTSSEYQTAVVDRDTARELLAKEDCAFRDHTCTMFDAPVPYWGDYVGGEAEWADLRRRLPDAVGFWLFPPDAFADDFAKNGVTTLKRARDLRGHPPELCVFDMD</sequence>
<dbReference type="EMBL" id="JAQQWI010000003">
    <property type="protein sequence ID" value="KAK8036974.1"/>
    <property type="molecule type" value="Genomic_DNA"/>
</dbReference>
<feature type="domain" description="2EXR" evidence="1">
    <location>
        <begin position="24"/>
        <end position="119"/>
    </location>
</feature>
<dbReference type="InterPro" id="IPR045518">
    <property type="entry name" value="2EXR"/>
</dbReference>
<reference evidence="2 3" key="1">
    <citation type="submission" date="2023-01" db="EMBL/GenBank/DDBJ databases">
        <title>Analysis of 21 Apiospora genomes using comparative genomics revels a genus with tremendous synthesis potential of carbohydrate active enzymes and secondary metabolites.</title>
        <authorList>
            <person name="Sorensen T."/>
        </authorList>
    </citation>
    <scope>NUCLEOTIDE SEQUENCE [LARGE SCALE GENOMIC DNA]</scope>
    <source>
        <strain evidence="2 3">CBS 20057</strain>
    </source>
</reference>
<name>A0ABR1SRM1_9PEZI</name>
<gene>
    <name evidence="2" type="ORF">PG991_001288</name>
</gene>
<dbReference type="PANTHER" id="PTHR35910">
    <property type="entry name" value="2EXR DOMAIN-CONTAINING PROTEIN"/>
    <property type="match status" value="1"/>
</dbReference>
<dbReference type="PANTHER" id="PTHR35910:SF6">
    <property type="entry name" value="2EXR DOMAIN-CONTAINING PROTEIN"/>
    <property type="match status" value="1"/>
</dbReference>
<evidence type="ECO:0000313" key="3">
    <source>
        <dbReference type="Proteomes" id="UP001396898"/>
    </source>
</evidence>
<protein>
    <submittedName>
        <fullName evidence="2">Pectinesterase</fullName>
    </submittedName>
</protein>
<evidence type="ECO:0000313" key="2">
    <source>
        <dbReference type="EMBL" id="KAK8036974.1"/>
    </source>
</evidence>
<keyword evidence="3" id="KW-1185">Reference proteome</keyword>